<keyword evidence="2" id="KW-0472">Membrane</keyword>
<name>A0A8J8SYS0_HALGN</name>
<keyword evidence="4" id="KW-1185">Reference proteome</keyword>
<dbReference type="EMBL" id="RRYP01016067">
    <property type="protein sequence ID" value="TNV75228.1"/>
    <property type="molecule type" value="Genomic_DNA"/>
</dbReference>
<evidence type="ECO:0000256" key="2">
    <source>
        <dbReference type="SAM" id="Phobius"/>
    </source>
</evidence>
<gene>
    <name evidence="3" type="ORF">FGO68_gene17720</name>
</gene>
<protein>
    <submittedName>
        <fullName evidence="3">Uncharacterized protein</fullName>
    </submittedName>
</protein>
<keyword evidence="2" id="KW-1133">Transmembrane helix</keyword>
<proteinExistence type="predicted"/>
<dbReference type="Proteomes" id="UP000785679">
    <property type="component" value="Unassembled WGS sequence"/>
</dbReference>
<keyword evidence="2" id="KW-0812">Transmembrane</keyword>
<feature type="transmembrane region" description="Helical" evidence="2">
    <location>
        <begin position="53"/>
        <end position="75"/>
    </location>
</feature>
<accession>A0A8J8SYS0</accession>
<evidence type="ECO:0000256" key="1">
    <source>
        <dbReference type="SAM" id="MobiDB-lite"/>
    </source>
</evidence>
<organism evidence="3 4">
    <name type="scientific">Halteria grandinella</name>
    <dbReference type="NCBI Taxonomy" id="5974"/>
    <lineage>
        <taxon>Eukaryota</taxon>
        <taxon>Sar</taxon>
        <taxon>Alveolata</taxon>
        <taxon>Ciliophora</taxon>
        <taxon>Intramacronucleata</taxon>
        <taxon>Spirotrichea</taxon>
        <taxon>Stichotrichia</taxon>
        <taxon>Sporadotrichida</taxon>
        <taxon>Halteriidae</taxon>
        <taxon>Halteria</taxon>
    </lineage>
</organism>
<dbReference type="AlphaFoldDB" id="A0A8J8SYS0"/>
<evidence type="ECO:0000313" key="4">
    <source>
        <dbReference type="Proteomes" id="UP000785679"/>
    </source>
</evidence>
<feature type="region of interest" description="Disordered" evidence="1">
    <location>
        <begin position="1"/>
        <end position="31"/>
    </location>
</feature>
<reference evidence="3" key="1">
    <citation type="submission" date="2019-06" db="EMBL/GenBank/DDBJ databases">
        <authorList>
            <person name="Zheng W."/>
        </authorList>
    </citation>
    <scope>NUCLEOTIDE SEQUENCE</scope>
    <source>
        <strain evidence="3">QDHG01</strain>
    </source>
</reference>
<comment type="caution">
    <text evidence="3">The sequence shown here is derived from an EMBL/GenBank/DDBJ whole genome shotgun (WGS) entry which is preliminary data.</text>
</comment>
<evidence type="ECO:0000313" key="3">
    <source>
        <dbReference type="EMBL" id="TNV75228.1"/>
    </source>
</evidence>
<feature type="compositionally biased region" description="Polar residues" evidence="1">
    <location>
        <begin position="11"/>
        <end position="27"/>
    </location>
</feature>
<sequence>MVSGRAVSGQIGYNNNQGNSRHGTMTGQLAMPSSPGRNGLIAKKDSGLNVCQWIALGFLILTLLFLMAFIGYQAATWNKVRINRYG</sequence>